<organism evidence="3 4">
    <name type="scientific">Candidatus Parvarchaeum acidophilus ARMAN-5</name>
    <dbReference type="NCBI Taxonomy" id="662762"/>
    <lineage>
        <taxon>Archaea</taxon>
        <taxon>Candidatus Parvarchaeota</taxon>
        <taxon>Candidatus Parvarchaeum</taxon>
    </lineage>
</organism>
<dbReference type="Gene3D" id="1.20.5.2950">
    <property type="match status" value="1"/>
</dbReference>
<protein>
    <submittedName>
        <fullName evidence="3">Putative V-type ATPase, G subunit</fullName>
    </submittedName>
</protein>
<feature type="coiled-coil region" evidence="1">
    <location>
        <begin position="7"/>
        <end position="71"/>
    </location>
</feature>
<name>D6GVY2_PARA5</name>
<accession>D6GVY2</accession>
<evidence type="ECO:0000313" key="3">
    <source>
        <dbReference type="EMBL" id="EFD92601.1"/>
    </source>
</evidence>
<dbReference type="EMBL" id="GG745591">
    <property type="protein sequence ID" value="EFD92469.1"/>
    <property type="molecule type" value="Genomic_DNA"/>
</dbReference>
<keyword evidence="1" id="KW-0175">Coiled coil</keyword>
<evidence type="ECO:0000313" key="2">
    <source>
        <dbReference type="EMBL" id="EFD92469.1"/>
    </source>
</evidence>
<dbReference type="Proteomes" id="UP000009376">
    <property type="component" value="Unassembled WGS sequence"/>
</dbReference>
<dbReference type="AlphaFoldDB" id="D6GVY2"/>
<evidence type="ECO:0000256" key="1">
    <source>
        <dbReference type="SAM" id="Coils"/>
    </source>
</evidence>
<proteinExistence type="predicted"/>
<sequence>MESIETLQRIKELEESSDNKIKLAEEKASNIIKDATKKSGDIIEKAEKNTKEMINHELEKIEEDALKERETEINSAKKKAEKIKPLDSEEMLEIFDEVIKEAFEL</sequence>
<evidence type="ECO:0000313" key="4">
    <source>
        <dbReference type="Proteomes" id="UP000009376"/>
    </source>
</evidence>
<dbReference type="EMBL" id="GG745559">
    <property type="protein sequence ID" value="EFD92601.1"/>
    <property type="molecule type" value="Genomic_DNA"/>
</dbReference>
<reference evidence="3 4" key="1">
    <citation type="journal article" date="2010" name="Proc. Natl. Acad. Sci. U.S.A.">
        <title>Enigmatic, ultrasmall, uncultivated Archaea.</title>
        <authorList>
            <person name="Baker B.J."/>
            <person name="Comolli L.R."/>
            <person name="Dick G.J."/>
            <person name="Hauser L.J."/>
            <person name="Hyatt D."/>
            <person name="Dill B.D."/>
            <person name="Land M.L."/>
            <person name="Verberkmoes N.C."/>
            <person name="Hettich R.L."/>
            <person name="Banfield J.F."/>
        </authorList>
    </citation>
    <scope>NUCLEOTIDE SEQUENCE [LARGE SCALE GENOMIC DNA]</scope>
</reference>
<gene>
    <name evidence="3" type="ORF">BJBARM5_0653</name>
    <name evidence="2" type="ORF">BJBARM5_0824</name>
</gene>